<dbReference type="InterPro" id="IPR000719">
    <property type="entry name" value="Prot_kinase_dom"/>
</dbReference>
<dbReference type="SUPFAM" id="SSF56112">
    <property type="entry name" value="Protein kinase-like (PK-like)"/>
    <property type="match status" value="1"/>
</dbReference>
<keyword evidence="1" id="KW-0723">Serine/threonine-protein kinase</keyword>
<dbReference type="SMART" id="SM00220">
    <property type="entry name" value="S_TKc"/>
    <property type="match status" value="1"/>
</dbReference>
<feature type="region of interest" description="Disordered" evidence="5">
    <location>
        <begin position="714"/>
        <end position="889"/>
    </location>
</feature>
<feature type="compositionally biased region" description="Basic and acidic residues" evidence="5">
    <location>
        <begin position="877"/>
        <end position="889"/>
    </location>
</feature>
<feature type="region of interest" description="Disordered" evidence="5">
    <location>
        <begin position="232"/>
        <end position="341"/>
    </location>
</feature>
<dbReference type="GO" id="GO:0005737">
    <property type="term" value="C:cytoplasm"/>
    <property type="evidence" value="ECO:0007669"/>
    <property type="project" value="TreeGrafter"/>
</dbReference>
<dbReference type="PANTHER" id="PTHR24346:SF30">
    <property type="entry name" value="MATERNAL EMBRYONIC LEUCINE ZIPPER KINASE"/>
    <property type="match status" value="1"/>
</dbReference>
<dbReference type="PROSITE" id="PS50011">
    <property type="entry name" value="PROTEIN_KINASE_DOM"/>
    <property type="match status" value="1"/>
</dbReference>
<dbReference type="InterPro" id="IPR001245">
    <property type="entry name" value="Ser-Thr/Tyr_kinase_cat_dom"/>
</dbReference>
<dbReference type="GO" id="GO:0035556">
    <property type="term" value="P:intracellular signal transduction"/>
    <property type="evidence" value="ECO:0007669"/>
    <property type="project" value="TreeGrafter"/>
</dbReference>
<dbReference type="InterPro" id="IPR017441">
    <property type="entry name" value="Protein_kinase_ATP_BS"/>
</dbReference>
<organism evidence="7 8">
    <name type="scientific">Leucosporidium creatinivorum</name>
    <dbReference type="NCBI Taxonomy" id="106004"/>
    <lineage>
        <taxon>Eukaryota</taxon>
        <taxon>Fungi</taxon>
        <taxon>Dikarya</taxon>
        <taxon>Basidiomycota</taxon>
        <taxon>Pucciniomycotina</taxon>
        <taxon>Microbotryomycetes</taxon>
        <taxon>Leucosporidiales</taxon>
        <taxon>Leucosporidium</taxon>
    </lineage>
</organism>
<dbReference type="Pfam" id="PF00069">
    <property type="entry name" value="Pkinase"/>
    <property type="match status" value="1"/>
</dbReference>
<feature type="compositionally biased region" description="Low complexity" evidence="5">
    <location>
        <begin position="322"/>
        <end position="341"/>
    </location>
</feature>
<feature type="binding site" evidence="4">
    <location>
        <position position="204"/>
    </location>
    <ligand>
        <name>ATP</name>
        <dbReference type="ChEBI" id="CHEBI:30616"/>
    </ligand>
</feature>
<dbReference type="Proteomes" id="UP000193467">
    <property type="component" value="Unassembled WGS sequence"/>
</dbReference>
<feature type="compositionally biased region" description="Basic and acidic residues" evidence="5">
    <location>
        <begin position="853"/>
        <end position="869"/>
    </location>
</feature>
<dbReference type="OrthoDB" id="2537328at2759"/>
<dbReference type="EMBL" id="MCGR01000033">
    <property type="protein sequence ID" value="ORY76950.1"/>
    <property type="molecule type" value="Genomic_DNA"/>
</dbReference>
<dbReference type="PROSITE" id="PS00107">
    <property type="entry name" value="PROTEIN_KINASE_ATP"/>
    <property type="match status" value="1"/>
</dbReference>
<evidence type="ECO:0000256" key="3">
    <source>
        <dbReference type="ARBA" id="ARBA00022840"/>
    </source>
</evidence>
<keyword evidence="7" id="KW-0418">Kinase</keyword>
<protein>
    <submittedName>
        <fullName evidence="7">Kinase-like domain-containing protein</fullName>
    </submittedName>
</protein>
<evidence type="ECO:0000256" key="2">
    <source>
        <dbReference type="ARBA" id="ARBA00022741"/>
    </source>
</evidence>
<feature type="compositionally biased region" description="Polar residues" evidence="5">
    <location>
        <begin position="1"/>
        <end position="13"/>
    </location>
</feature>
<feature type="compositionally biased region" description="Basic and acidic residues" evidence="5">
    <location>
        <begin position="795"/>
        <end position="824"/>
    </location>
</feature>
<dbReference type="GO" id="GO:0005524">
    <property type="term" value="F:ATP binding"/>
    <property type="evidence" value="ECO:0007669"/>
    <property type="project" value="UniProtKB-UniRule"/>
</dbReference>
<sequence length="908" mass="97350">MISNSSPPTTNAGEENVAEAQLCASPRQQQQGLVEEGSVSDRVPSLSPPRRHLPLPETPEAELDSTTTSSTSTTIPHPSSPINIDPNPLVSSSPSPLVSTPAPTRARGALASLNRLRIASTTSASTQLSPAASFLSSFGSGPRSRDVSLSSASGRFAALVDGDEEGYHVAGYVLGKELGRGGFGVVREAIKVGGTRAGEKVAVKVVRHRQPSAVEQQLPPVSLVGEALRRSASGYQRGGKGGLGAGNRDRRMSLVLGNEGRDKERWRSSSSPMAPPFAGLSRTDDHHLQSRGESTPAPSSRTPPTADDPSILSTSASGALEPSPLLDPPASTTTTTSDEPPSLIQALLTREIHLWRQLSPHPHIVQLISTHSTDDFTYIFMPLCEGGNLLDFLNGGGVNRKRRKEREEREREKRRRGGSFGIAGTMAMASSMMGSDDSAFQDQDDSQTIRKGLPLHLARTIFGQLVEGLHYLHTEAGVTHRDIKLDNILCDEYDAAESEGGGTWKIADFGLAESASLGAGRMEEVAKGAAAAVGAREASRSRPSSRASSPTKPKRPRMTPHHSASTGSGHITPGLPLASLSRANSLSRPDSCTSLSSNLPLFDTIDHHLHPAGSLPYSTPEQMRSPVPILEPSGDVWAAGCVLYALVQGELPFMDEFEPRLRTKVMKGVWEVPSNLLLSAGGGGGTGEEEQRCLEVLRGCLEVDPTRRWTIKQIRDSTWLRPPPPPPSPFTRGRPLSRGPPFSRNPSSSRSRQPSSASRSGSEGLAPHSSAAGPAPTRRKERSSSRSSAAIKHLGISERTRSNERHELEKEERKMRWDRSRSSVRDGSGSGVRTGSRSSTRGGRARAGTAGSRESEWEEGSRGRSRERAGGFGVGEGRAESREGRRDVFDLREVSREAERLGRVLEPY</sequence>
<dbReference type="GO" id="GO:0004674">
    <property type="term" value="F:protein serine/threonine kinase activity"/>
    <property type="evidence" value="ECO:0007669"/>
    <property type="project" value="UniProtKB-KW"/>
</dbReference>
<feature type="region of interest" description="Disordered" evidence="5">
    <location>
        <begin position="395"/>
        <end position="418"/>
    </location>
</feature>
<dbReference type="InterPro" id="IPR011009">
    <property type="entry name" value="Kinase-like_dom_sf"/>
</dbReference>
<evidence type="ECO:0000259" key="6">
    <source>
        <dbReference type="PROSITE" id="PS50011"/>
    </source>
</evidence>
<feature type="domain" description="Protein kinase" evidence="6">
    <location>
        <begin position="172"/>
        <end position="720"/>
    </location>
</feature>
<reference evidence="7 8" key="1">
    <citation type="submission" date="2016-07" db="EMBL/GenBank/DDBJ databases">
        <title>Pervasive Adenine N6-methylation of Active Genes in Fungi.</title>
        <authorList>
            <consortium name="DOE Joint Genome Institute"/>
            <person name="Mondo S.J."/>
            <person name="Dannebaum R.O."/>
            <person name="Kuo R.C."/>
            <person name="Labutti K."/>
            <person name="Haridas S."/>
            <person name="Kuo A."/>
            <person name="Salamov A."/>
            <person name="Ahrendt S.R."/>
            <person name="Lipzen A."/>
            <person name="Sullivan W."/>
            <person name="Andreopoulos W.B."/>
            <person name="Clum A."/>
            <person name="Lindquist E."/>
            <person name="Daum C."/>
            <person name="Ramamoorthy G.K."/>
            <person name="Gryganskyi A."/>
            <person name="Culley D."/>
            <person name="Magnuson J.K."/>
            <person name="James T.Y."/>
            <person name="O'Malley M.A."/>
            <person name="Stajich J.E."/>
            <person name="Spatafora J.W."/>
            <person name="Visel A."/>
            <person name="Grigoriev I.V."/>
        </authorList>
    </citation>
    <scope>NUCLEOTIDE SEQUENCE [LARGE SCALE GENOMIC DNA]</scope>
    <source>
        <strain evidence="7 8">62-1032</strain>
    </source>
</reference>
<dbReference type="Gene3D" id="3.30.200.20">
    <property type="entry name" value="Phosphorylase Kinase, domain 1"/>
    <property type="match status" value="1"/>
</dbReference>
<evidence type="ECO:0000256" key="5">
    <source>
        <dbReference type="SAM" id="MobiDB-lite"/>
    </source>
</evidence>
<proteinExistence type="predicted"/>
<dbReference type="PROSITE" id="PS00108">
    <property type="entry name" value="PROTEIN_KINASE_ST"/>
    <property type="match status" value="1"/>
</dbReference>
<feature type="region of interest" description="Disordered" evidence="5">
    <location>
        <begin position="1"/>
        <end position="103"/>
    </location>
</feature>
<feature type="compositionally biased region" description="Low complexity" evidence="5">
    <location>
        <begin position="294"/>
        <end position="305"/>
    </location>
</feature>
<dbReference type="PANTHER" id="PTHR24346">
    <property type="entry name" value="MAP/MICROTUBULE AFFINITY-REGULATING KINASE"/>
    <property type="match status" value="1"/>
</dbReference>
<feature type="compositionally biased region" description="Low complexity" evidence="5">
    <location>
        <begin position="65"/>
        <end position="103"/>
    </location>
</feature>
<feature type="compositionally biased region" description="Low complexity" evidence="5">
    <location>
        <begin position="533"/>
        <end position="551"/>
    </location>
</feature>
<evidence type="ECO:0000256" key="4">
    <source>
        <dbReference type="PROSITE-ProRule" id="PRU10141"/>
    </source>
</evidence>
<comment type="caution">
    <text evidence="7">The sequence shown here is derived from an EMBL/GenBank/DDBJ whole genome shotgun (WGS) entry which is preliminary data.</text>
</comment>
<dbReference type="InterPro" id="IPR008271">
    <property type="entry name" value="Ser/Thr_kinase_AS"/>
</dbReference>
<keyword evidence="8" id="KW-1185">Reference proteome</keyword>
<dbReference type="Pfam" id="PF07714">
    <property type="entry name" value="PK_Tyr_Ser-Thr"/>
    <property type="match status" value="1"/>
</dbReference>
<dbReference type="InParanoid" id="A0A1Y2EZF3"/>
<evidence type="ECO:0000313" key="8">
    <source>
        <dbReference type="Proteomes" id="UP000193467"/>
    </source>
</evidence>
<evidence type="ECO:0000256" key="1">
    <source>
        <dbReference type="ARBA" id="ARBA00022527"/>
    </source>
</evidence>
<feature type="compositionally biased region" description="Low complexity" evidence="5">
    <location>
        <begin position="825"/>
        <end position="852"/>
    </location>
</feature>
<dbReference type="Gene3D" id="1.10.510.10">
    <property type="entry name" value="Transferase(Phosphotransferase) domain 1"/>
    <property type="match status" value="3"/>
</dbReference>
<feature type="compositionally biased region" description="Gly residues" evidence="5">
    <location>
        <begin position="236"/>
        <end position="245"/>
    </location>
</feature>
<feature type="region of interest" description="Disordered" evidence="5">
    <location>
        <begin position="533"/>
        <end position="577"/>
    </location>
</feature>
<name>A0A1Y2EZF3_9BASI</name>
<evidence type="ECO:0000313" key="7">
    <source>
        <dbReference type="EMBL" id="ORY76950.1"/>
    </source>
</evidence>
<keyword evidence="3 4" id="KW-0067">ATP-binding</keyword>
<feature type="compositionally biased region" description="Low complexity" evidence="5">
    <location>
        <begin position="737"/>
        <end position="762"/>
    </location>
</feature>
<dbReference type="AlphaFoldDB" id="A0A1Y2EZF3"/>
<keyword evidence="2 4" id="KW-0547">Nucleotide-binding</keyword>
<keyword evidence="7" id="KW-0808">Transferase</keyword>
<dbReference type="STRING" id="106004.A0A1Y2EZF3"/>
<gene>
    <name evidence="7" type="ORF">BCR35DRAFT_332755</name>
</gene>
<accession>A0A1Y2EZF3</accession>